<feature type="region of interest" description="Disordered" evidence="30">
    <location>
        <begin position="129"/>
        <end position="157"/>
    </location>
</feature>
<keyword evidence="9" id="KW-0832">Ubl conjugation</keyword>
<keyword evidence="29" id="KW-0175">Coiled coil</keyword>
<dbReference type="SMART" id="SM00353">
    <property type="entry name" value="HLH"/>
    <property type="match status" value="1"/>
</dbReference>
<evidence type="ECO:0000256" key="1">
    <source>
        <dbReference type="ARBA" id="ARBA00004123"/>
    </source>
</evidence>
<proteinExistence type="inferred from homology"/>
<keyword evidence="10" id="KW-1133">Transmembrane helix</keyword>
<evidence type="ECO:0000256" key="6">
    <source>
        <dbReference type="ARBA" id="ARBA00022553"/>
    </source>
</evidence>
<feature type="compositionally biased region" description="Low complexity" evidence="30">
    <location>
        <begin position="86"/>
        <end position="101"/>
    </location>
</feature>
<dbReference type="EMBL" id="WEIY01000039">
    <property type="protein sequence ID" value="NXY01735.1"/>
    <property type="molecule type" value="Genomic_DNA"/>
</dbReference>
<comment type="function">
    <text evidence="26">Key transcription factor that regulates expression of genes involved in cholesterol biosynthesis and lipid homeostasis. Binds to the sterol regulatory element 1 (SRE-1) (5'-ATCACCCCAC-3'). Has dual sequence specificity binding to both an E-box motif (5'-ATCACGTGA-3') and to SRE-1 (5'-ATCACCCCAC-3'). Regulates the promoters of genes involved in cholesterol biosynthesis and the LDL receptor (LDLR) pathway of sterol regulation.</text>
</comment>
<dbReference type="PANTHER" id="PTHR46062:SF2">
    <property type="entry name" value="STEROL REGULATORY ELEMENT-BINDING PROTEIN 1"/>
    <property type="match status" value="1"/>
</dbReference>
<evidence type="ECO:0000256" key="24">
    <source>
        <dbReference type="ARBA" id="ARBA00042215"/>
    </source>
</evidence>
<evidence type="ECO:0000256" key="16">
    <source>
        <dbReference type="ARBA" id="ARBA00023159"/>
    </source>
</evidence>
<evidence type="ECO:0000313" key="33">
    <source>
        <dbReference type="Proteomes" id="UP000603297"/>
    </source>
</evidence>
<evidence type="ECO:0000256" key="28">
    <source>
        <dbReference type="ARBA" id="ARBA00049702"/>
    </source>
</evidence>
<feature type="compositionally biased region" description="Low complexity" evidence="30">
    <location>
        <begin position="53"/>
        <end position="64"/>
    </location>
</feature>
<keyword evidence="20" id="KW-0539">Nucleus</keyword>
<evidence type="ECO:0000259" key="31">
    <source>
        <dbReference type="PROSITE" id="PS50888"/>
    </source>
</evidence>
<keyword evidence="16" id="KW-0010">Activator</keyword>
<evidence type="ECO:0000256" key="30">
    <source>
        <dbReference type="SAM" id="MobiDB-lite"/>
    </source>
</evidence>
<feature type="compositionally biased region" description="Polar residues" evidence="30">
    <location>
        <begin position="1"/>
        <end position="11"/>
    </location>
</feature>
<dbReference type="GO" id="GO:0012507">
    <property type="term" value="C:ER to Golgi transport vesicle membrane"/>
    <property type="evidence" value="ECO:0007669"/>
    <property type="project" value="UniProtKB-SubCell"/>
</dbReference>
<evidence type="ECO:0000256" key="14">
    <source>
        <dbReference type="ARBA" id="ARBA00023125"/>
    </source>
</evidence>
<dbReference type="GO" id="GO:0046983">
    <property type="term" value="F:protein dimerization activity"/>
    <property type="evidence" value="ECO:0007669"/>
    <property type="project" value="InterPro"/>
</dbReference>
<dbReference type="GO" id="GO:0008203">
    <property type="term" value="P:cholesterol metabolic process"/>
    <property type="evidence" value="ECO:0007669"/>
    <property type="project" value="UniProtKB-KW"/>
</dbReference>
<keyword evidence="11" id="KW-0805">Transcription regulation</keyword>
<evidence type="ECO:0000256" key="21">
    <source>
        <dbReference type="ARBA" id="ARBA00023329"/>
    </source>
</evidence>
<feature type="non-terminal residue" evidence="32">
    <location>
        <position position="1"/>
    </location>
</feature>
<feature type="coiled-coil region" evidence="29">
    <location>
        <begin position="335"/>
        <end position="365"/>
    </location>
</feature>
<evidence type="ECO:0000256" key="10">
    <source>
        <dbReference type="ARBA" id="ARBA00022989"/>
    </source>
</evidence>
<comment type="caution">
    <text evidence="32">The sequence shown here is derived from an EMBL/GenBank/DDBJ whole genome shotgun (WGS) entry which is preliminary data.</text>
</comment>
<keyword evidence="7" id="KW-0812">Transmembrane</keyword>
<feature type="region of interest" description="Disordered" evidence="30">
    <location>
        <begin position="397"/>
        <end position="453"/>
    </location>
</feature>
<dbReference type="PANTHER" id="PTHR46062">
    <property type="entry name" value="STEROL REGULATORY ELEMENT-BINDING PROTEIN"/>
    <property type="match status" value="1"/>
</dbReference>
<feature type="domain" description="BHLH" evidence="31">
    <location>
        <begin position="295"/>
        <end position="345"/>
    </location>
</feature>
<evidence type="ECO:0000256" key="11">
    <source>
        <dbReference type="ARBA" id="ARBA00023015"/>
    </source>
</evidence>
<dbReference type="OrthoDB" id="2133190at2759"/>
<dbReference type="Proteomes" id="UP000603297">
    <property type="component" value="Unassembled WGS sequence"/>
</dbReference>
<dbReference type="GO" id="GO:0000139">
    <property type="term" value="C:Golgi membrane"/>
    <property type="evidence" value="ECO:0007669"/>
    <property type="project" value="UniProtKB-SubCell"/>
</dbReference>
<evidence type="ECO:0000256" key="23">
    <source>
        <dbReference type="ARBA" id="ARBA00039749"/>
    </source>
</evidence>
<keyword evidence="6" id="KW-0597">Phosphoprotein</keyword>
<feature type="region of interest" description="Disordered" evidence="30">
    <location>
        <begin position="1"/>
        <end position="101"/>
    </location>
</feature>
<protein>
    <recommendedName>
        <fullName evidence="23">Sterol regulatory element-binding protein 1</fullName>
    </recommendedName>
    <alternativeName>
        <fullName evidence="24">Sterol regulatory element-binding transcription factor 1</fullName>
    </alternativeName>
</protein>
<organism evidence="32 33">
    <name type="scientific">Pteruthius melanotis</name>
    <dbReference type="NCBI Taxonomy" id="357074"/>
    <lineage>
        <taxon>Eukaryota</taxon>
        <taxon>Metazoa</taxon>
        <taxon>Chordata</taxon>
        <taxon>Craniata</taxon>
        <taxon>Vertebrata</taxon>
        <taxon>Euteleostomi</taxon>
        <taxon>Archelosauria</taxon>
        <taxon>Archosauria</taxon>
        <taxon>Dinosauria</taxon>
        <taxon>Saurischia</taxon>
        <taxon>Theropoda</taxon>
        <taxon>Coelurosauria</taxon>
        <taxon>Aves</taxon>
        <taxon>Neognathae</taxon>
        <taxon>Neoaves</taxon>
        <taxon>Telluraves</taxon>
        <taxon>Australaves</taxon>
        <taxon>Passeriformes</taxon>
        <taxon>Sylvioidea</taxon>
        <taxon>Timaliidae</taxon>
        <taxon>Pteruthius</taxon>
    </lineage>
</organism>
<dbReference type="Pfam" id="PF00010">
    <property type="entry name" value="HLH"/>
    <property type="match status" value="1"/>
</dbReference>
<evidence type="ECO:0000256" key="9">
    <source>
        <dbReference type="ARBA" id="ARBA00022843"/>
    </source>
</evidence>
<name>A0A852MMK1_9PASS</name>
<dbReference type="PROSITE" id="PS50888">
    <property type="entry name" value="BHLH"/>
    <property type="match status" value="1"/>
</dbReference>
<evidence type="ECO:0000256" key="29">
    <source>
        <dbReference type="SAM" id="Coils"/>
    </source>
</evidence>
<accession>A0A852MMK1</accession>
<evidence type="ECO:0000256" key="8">
    <source>
        <dbReference type="ARBA" id="ARBA00022824"/>
    </source>
</evidence>
<keyword evidence="15" id="KW-0472">Membrane</keyword>
<keyword evidence="18" id="KW-1207">Sterol metabolism</keyword>
<evidence type="ECO:0000256" key="19">
    <source>
        <dbReference type="ARBA" id="ARBA00023221"/>
    </source>
</evidence>
<comment type="similarity">
    <text evidence="22">Belongs to the SREBP family.</text>
</comment>
<evidence type="ECO:0000256" key="15">
    <source>
        <dbReference type="ARBA" id="ARBA00023136"/>
    </source>
</evidence>
<keyword evidence="19" id="KW-0753">Steroid metabolism</keyword>
<gene>
    <name evidence="32" type="primary">Srebf1</name>
    <name evidence="32" type="ORF">PTEMEL_R12055</name>
</gene>
<dbReference type="GO" id="GO:0005789">
    <property type="term" value="C:endoplasmic reticulum membrane"/>
    <property type="evidence" value="ECO:0007669"/>
    <property type="project" value="UniProtKB-SubCell"/>
</dbReference>
<feature type="region of interest" description="Disordered" evidence="30">
    <location>
        <begin position="1050"/>
        <end position="1073"/>
    </location>
</feature>
<keyword evidence="8" id="KW-0256">Endoplasmic reticulum</keyword>
<evidence type="ECO:0000256" key="2">
    <source>
        <dbReference type="ARBA" id="ARBA00004477"/>
    </source>
</evidence>
<comment type="subunit">
    <text evidence="27">Efficient DNA binding of the soluble transcription factor fragment requires dimerization with another bHLH protein. Interacts with CEBPA, the interaction produces a transcriptional synergy. Interacts with LMNA.</text>
</comment>
<dbReference type="FunFam" id="4.10.280.10:FF:000016">
    <property type="entry name" value="Sterol regulatory element-binding transcription factor 1"/>
    <property type="match status" value="1"/>
</dbReference>
<dbReference type="CDD" id="cd18921">
    <property type="entry name" value="bHLHzip_SREBP1"/>
    <property type="match status" value="1"/>
</dbReference>
<evidence type="ECO:0000256" key="18">
    <source>
        <dbReference type="ARBA" id="ARBA00023166"/>
    </source>
</evidence>
<comment type="subcellular location">
    <subcellularLocation>
        <location evidence="3">Cytoplasmic vesicle</location>
        <location evidence="3">COPII-coated vesicle membrane</location>
        <topology evidence="3">Multi-pass membrane protein</topology>
    </subcellularLocation>
    <subcellularLocation>
        <location evidence="2">Endoplasmic reticulum membrane</location>
        <topology evidence="2">Multi-pass membrane protein</topology>
    </subcellularLocation>
    <subcellularLocation>
        <location evidence="4">Golgi apparatus membrane</location>
        <topology evidence="4">Multi-pass membrane protein</topology>
    </subcellularLocation>
    <subcellularLocation>
        <location evidence="1">Nucleus</location>
    </subcellularLocation>
</comment>
<evidence type="ECO:0000256" key="22">
    <source>
        <dbReference type="ARBA" id="ARBA00038460"/>
    </source>
</evidence>
<keyword evidence="17" id="KW-0804">Transcription</keyword>
<feature type="non-terminal residue" evidence="32">
    <location>
        <position position="1137"/>
    </location>
</feature>
<evidence type="ECO:0000256" key="13">
    <source>
        <dbReference type="ARBA" id="ARBA00023098"/>
    </source>
</evidence>
<evidence type="ECO:0000256" key="25">
    <source>
        <dbReference type="ARBA" id="ARBA00045313"/>
    </source>
</evidence>
<keyword evidence="13" id="KW-0443">Lipid metabolism</keyword>
<comment type="subunit">
    <text evidence="28">Forms a tight complex with SCAP, the SCAP-SREBP complex, in the endoplasmic reticulum membrane and the Golgi apparatus. Interacts with PAQR3; the interaction anchors the SCAP-SREBP complex to the Golgi apparatus in low cholesterol conditions.</text>
</comment>
<sequence length="1137" mass="121207">DMLQLINTPDNDFSGLFDSPFSAPDSAVPPGLPSTPGTLNTFLGPSKPPPAAPSSSAYAPGMAAFSPQPPTPLLPAPSLGVKEEPSVVPSSQPQPQPGVMLAPSFVPASPSPFTPQPLVGYQNQHSFSAVQPGSVGQTLPSPLPAPQPSQPVTLPSPVQSVAPQQLLAPTTPTTQSVSPQIQPVPVSPGPGWGVSMTPTAPLTPTAPQVLLQPHFIKADSLLLTAVKTDASSAKTSTIASLATSASGSATPLQVPALVSGGAILATVPLVVDAEKLPINRLAPSGKPALVQSRGEKRTAHNAIEKRYRSSINDKIMELKDLVVGTEAKLNKSAILRKAIEYIRFLQQSNQKLKQENLALKMAVQKNQPAKDLGTHCSRGAKAEAPMEVVKTEVMEMLTPPPSDVGSPSHSSPLSLSGGSSNSSSDSEPDSPLCGRGKVKQERPPPSPSSQGMLDRSRMALCTFVFLCLSFNPLASLLRGSGSSAPLGSQDTAGPSRSIMAESGTLEEPWGWTQWLWPTLAFWALNVALVLGAVVRLFVCGEPVTRPHSEPSILFWRHRRQADLDLDRGDFAQGAQHLRTALGALGRPLPASHGDLACSLLWTLLRHLLQRLWVGRWLAARAGGLRPDPPPPAHVRQSARDAAMAYHRLHQLHLAGKQAGGHLLAINLALSAVNLAECAGDAISVAALAEIYVAAALRIKASLHRCFHFLARPFLCSARRVALSHGGAVPPAMQWLCHPLGHRFFVDGDWAVKGVPRETIYSSAGNPVDPLAQVTQLFREHLLEKALCCVAVPEPGRPTAQGEGRFSDALEYLQLLNGCSDVSGTPGPAPSITSGLAAVTGTDPVSKWWASFIGIVIHWLQGDEEGAERLYPLVETMPRALQSSEKPLPRAALHSFRAVRALLNKQDGSQATLSHCEKASSCLRESLELGSPPKGTIDKAVQLLLCDLLLVTRTNLWQQQMGASQQRSCLYQASALELRGFQQDLSSLRRLAQTLRPAMRRVSPPTCHLLCPLVPCSRLCSLSLPIQVFLHEATARLMARASPTRTHQLLDRSLRRRGVQGSKTAGEPESHPTPREHAEALLLACCYLPPSFLAGPGQRVGMLAEAARTLDKLGDRRTLHDCQQMIIKLGSGTTVTSG</sequence>
<evidence type="ECO:0000256" key="17">
    <source>
        <dbReference type="ARBA" id="ARBA00023163"/>
    </source>
</evidence>
<dbReference type="GO" id="GO:0005634">
    <property type="term" value="C:nucleus"/>
    <property type="evidence" value="ECO:0007669"/>
    <property type="project" value="UniProtKB-SubCell"/>
</dbReference>
<keyword evidence="33" id="KW-1185">Reference proteome</keyword>
<evidence type="ECO:0000313" key="32">
    <source>
        <dbReference type="EMBL" id="NXY01735.1"/>
    </source>
</evidence>
<evidence type="ECO:0000256" key="3">
    <source>
        <dbReference type="ARBA" id="ARBA00004557"/>
    </source>
</evidence>
<dbReference type="GO" id="GO:0000978">
    <property type="term" value="F:RNA polymerase II cis-regulatory region sequence-specific DNA binding"/>
    <property type="evidence" value="ECO:0007669"/>
    <property type="project" value="TreeGrafter"/>
</dbReference>
<reference evidence="32" key="1">
    <citation type="submission" date="2020-02" db="EMBL/GenBank/DDBJ databases">
        <title>Bird 10,000 Genomes (B10K) Project - Family phase.</title>
        <authorList>
            <person name="Zhang G."/>
        </authorList>
    </citation>
    <scope>NUCLEOTIDE SEQUENCE</scope>
    <source>
        <strain evidence="32">B10K-IZ-033-77</strain>
    </source>
</reference>
<feature type="compositionally biased region" description="Polar residues" evidence="30">
    <location>
        <begin position="129"/>
        <end position="138"/>
    </location>
</feature>
<dbReference type="InterPro" id="IPR011598">
    <property type="entry name" value="bHLH_dom"/>
</dbReference>
<dbReference type="InterPro" id="IPR036638">
    <property type="entry name" value="HLH_DNA-bd_sf"/>
</dbReference>
<dbReference type="GO" id="GO:0000981">
    <property type="term" value="F:DNA-binding transcription factor activity, RNA polymerase II-specific"/>
    <property type="evidence" value="ECO:0007669"/>
    <property type="project" value="TreeGrafter"/>
</dbReference>
<comment type="function">
    <text evidence="25">Precursor of the transcription factor form (Processed sterol regulatory element-binding protein 1), which is embedded in the endoplasmic reticulum membrane. Low sterol concentrations promote processing of this form, releasing the transcription factor form that translocates into the nucleus and activates transcription of genes involved in cholesterol biosynthesis and lipid homeostasis.</text>
</comment>
<evidence type="ECO:0000256" key="27">
    <source>
        <dbReference type="ARBA" id="ARBA00047005"/>
    </source>
</evidence>
<keyword evidence="21" id="KW-0968">Cytoplasmic vesicle</keyword>
<evidence type="ECO:0000256" key="5">
    <source>
        <dbReference type="ARBA" id="ARBA00022548"/>
    </source>
</evidence>
<keyword evidence="5" id="KW-0153">Cholesterol metabolism</keyword>
<feature type="compositionally biased region" description="Low complexity" evidence="30">
    <location>
        <begin position="403"/>
        <end position="432"/>
    </location>
</feature>
<evidence type="ECO:0000256" key="20">
    <source>
        <dbReference type="ARBA" id="ARBA00023242"/>
    </source>
</evidence>
<dbReference type="SUPFAM" id="SSF47459">
    <property type="entry name" value="HLH, helix-loop-helix DNA-binding domain"/>
    <property type="match status" value="1"/>
</dbReference>
<dbReference type="Gene3D" id="4.10.280.10">
    <property type="entry name" value="Helix-loop-helix DNA-binding domain"/>
    <property type="match status" value="1"/>
</dbReference>
<dbReference type="AlphaFoldDB" id="A0A852MMK1"/>
<evidence type="ECO:0000256" key="12">
    <source>
        <dbReference type="ARBA" id="ARBA00023034"/>
    </source>
</evidence>
<keyword evidence="14" id="KW-0238">DNA-binding</keyword>
<evidence type="ECO:0000256" key="4">
    <source>
        <dbReference type="ARBA" id="ARBA00004653"/>
    </source>
</evidence>
<evidence type="ECO:0000256" key="26">
    <source>
        <dbReference type="ARBA" id="ARBA00045371"/>
    </source>
</evidence>
<evidence type="ECO:0000256" key="7">
    <source>
        <dbReference type="ARBA" id="ARBA00022692"/>
    </source>
</evidence>
<keyword evidence="12" id="KW-0333">Golgi apparatus</keyword>